<dbReference type="Proteomes" id="UP000243876">
    <property type="component" value="Unassembled WGS sequence"/>
</dbReference>
<feature type="active site" description="Charge relay system" evidence="8 9">
    <location>
        <position position="277"/>
    </location>
</feature>
<evidence type="ECO:0000313" key="16">
    <source>
        <dbReference type="EMBL" id="CEQ39583.1"/>
    </source>
</evidence>
<feature type="chain" id="PRO_5002303269" evidence="12">
    <location>
        <begin position="23"/>
        <end position="1090"/>
    </location>
</feature>
<dbReference type="PANTHER" id="PTHR43806:SF66">
    <property type="entry name" value="SERIN ENDOPEPTIDASE"/>
    <property type="match status" value="1"/>
</dbReference>
<keyword evidence="17" id="KW-1185">Reference proteome</keyword>
<dbReference type="InterPro" id="IPR003137">
    <property type="entry name" value="PA_domain"/>
</dbReference>
<comment type="similarity">
    <text evidence="1 9 10">Belongs to the peptidase S8 family.</text>
</comment>
<dbReference type="Gene3D" id="3.40.50.200">
    <property type="entry name" value="Peptidase S8/S53 domain"/>
    <property type="match status" value="1"/>
</dbReference>
<keyword evidence="6 9" id="KW-0378">Hydrolase</keyword>
<dbReference type="GO" id="GO:0004252">
    <property type="term" value="F:serine-type endopeptidase activity"/>
    <property type="evidence" value="ECO:0007669"/>
    <property type="project" value="UniProtKB-UniRule"/>
</dbReference>
<feature type="region of interest" description="Disordered" evidence="11">
    <location>
        <begin position="156"/>
        <end position="194"/>
    </location>
</feature>
<dbReference type="InterPro" id="IPR022398">
    <property type="entry name" value="Peptidase_S8_His-AS"/>
</dbReference>
<dbReference type="InterPro" id="IPR023827">
    <property type="entry name" value="Peptidase_S8_Asp-AS"/>
</dbReference>
<dbReference type="SUPFAM" id="SSF52743">
    <property type="entry name" value="Subtilisin-like"/>
    <property type="match status" value="1"/>
</dbReference>
<dbReference type="InterPro" id="IPR023828">
    <property type="entry name" value="Peptidase_S8_Ser-AS"/>
</dbReference>
<evidence type="ECO:0000313" key="17">
    <source>
        <dbReference type="Proteomes" id="UP000243876"/>
    </source>
</evidence>
<evidence type="ECO:0000256" key="3">
    <source>
        <dbReference type="ARBA" id="ARBA00022525"/>
    </source>
</evidence>
<dbReference type="Pfam" id="PF00082">
    <property type="entry name" value="Peptidase_S8"/>
    <property type="match status" value="1"/>
</dbReference>
<evidence type="ECO:0000256" key="11">
    <source>
        <dbReference type="SAM" id="MobiDB-lite"/>
    </source>
</evidence>
<keyword evidence="2" id="KW-0134">Cell wall</keyword>
<name>A0A0D6EIF3_SPOSA</name>
<evidence type="ECO:0000259" key="13">
    <source>
        <dbReference type="Pfam" id="PF00082"/>
    </source>
</evidence>
<dbReference type="InterPro" id="IPR015500">
    <property type="entry name" value="Peptidase_S8_subtilisin-rel"/>
</dbReference>
<dbReference type="PROSITE" id="PS00136">
    <property type="entry name" value="SUBTILASE_ASP"/>
    <property type="match status" value="1"/>
</dbReference>
<evidence type="ECO:0000256" key="12">
    <source>
        <dbReference type="SAM" id="SignalP"/>
    </source>
</evidence>
<dbReference type="Pfam" id="PF02225">
    <property type="entry name" value="PA"/>
    <property type="match status" value="1"/>
</dbReference>
<sequence length="1090" mass="114789">MRLPLPLPLLAVVVALVPSSLGATFASVHSSSGPPSSTKRTDGIVKGQYIIEVETSPEGLVKRGAVSVQGLLDSILTHLASPSSSTSSSSPFRLPSFTTRRTYESQPHIFAGAVLKTSEEGEELDWDEVVRGLQGVEGVKRAWPLRLVPRPSPVLHPDAVSSSPSSSSSSSSASALLSTSVQNNPKAYGNDTFGPHRMTGVDRLHAEGVLGAGVKIGVIDTGVDYHNPLLGGCFGPGALSTMMGITLPVTILSHFPVDRLTLPLVRPDSIDTNCSEHGTHVTGIIGALANSYGFSGVAPQAELGMYRIFGDGTLMGRRDQVVDALLQAATDACDIVTLSLGGSAGWLEQSPSQVVVERLNAMGIVTTVSAGNDQAEGLFFADGPAATTSGISVGSIDVVDLPAYPAFILGHPPLPYLSPVPLEISSLPTTSFRVYFTSTDPNATADACSPLPTSTPDLEDRVTVVQRGTCTFDQKMQNVAAKGGKVVLIYNSASSTSMIPYLEIDGTGLTAVASLRREEGLQLLSYYKKNSKSLRMSFPQNQPIVEGVVDTIAGGLVSYYSEFGPTFELVGQPSLAAPGGNILSTFPLSMGGLGVISGTSMACPFVAGSAALLLSQRKSENLDPADVRSLLATTAKRALSSIYGSTVDTVLLQGGAVLNRLHLPPAGLIQVDKALATGTIISPFELALNDTAYLNATQTITLRNTNSYAMSYRFSSSTAQTLGVYDSNYATEVLPSTSPSAIPGGTSRVLFSTPLLVVPAGSSAALTVTILPPRLSRAMQARFPLFSGYIEIEGRSLTGDEEEELSVPFFGLSARMSDMPGKPAVAFSLLVSMFNLVLMRSVSLYSCPKVLDTTATIYEDVKYERPLSVPLGPPAHPTPYRYPFIVGDSAASIMTAPQTFSKDSGFTVYTRLAGGTRFGSIDLVAANVSFTPTISTDRSVSNSSSSSTRMRFVKRSPDVGVVDGVLPALSPRSTPHNSALDLPLLSALGLDPASTLASTTTSSTPAAPRLYTDTPTVGNLATATLLPRDFLLNNSPNPWSEEQTQVVPSQYGFIATATQYRVLVRALKITADPALESSYESWLSYPFSFT</sequence>
<dbReference type="PROSITE" id="PS00138">
    <property type="entry name" value="SUBTILASE_SER"/>
    <property type="match status" value="1"/>
</dbReference>
<dbReference type="GO" id="GO:0016020">
    <property type="term" value="C:membrane"/>
    <property type="evidence" value="ECO:0007669"/>
    <property type="project" value="InterPro"/>
</dbReference>
<feature type="domain" description="Peptidase S8/S53" evidence="13">
    <location>
        <begin position="211"/>
        <end position="644"/>
    </location>
</feature>
<evidence type="ECO:0000256" key="6">
    <source>
        <dbReference type="ARBA" id="ARBA00022801"/>
    </source>
</evidence>
<dbReference type="PROSITE" id="PS51892">
    <property type="entry name" value="SUBTILASE"/>
    <property type="match status" value="1"/>
</dbReference>
<evidence type="ECO:0000256" key="5">
    <source>
        <dbReference type="ARBA" id="ARBA00022729"/>
    </source>
</evidence>
<evidence type="ECO:0000256" key="4">
    <source>
        <dbReference type="ARBA" id="ARBA00022670"/>
    </source>
</evidence>
<keyword evidence="4 9" id="KW-0645">Protease</keyword>
<evidence type="ECO:0000256" key="2">
    <source>
        <dbReference type="ARBA" id="ARBA00022512"/>
    </source>
</evidence>
<evidence type="ECO:0000259" key="15">
    <source>
        <dbReference type="Pfam" id="PF06280"/>
    </source>
</evidence>
<dbReference type="GO" id="GO:0005615">
    <property type="term" value="C:extracellular space"/>
    <property type="evidence" value="ECO:0007669"/>
    <property type="project" value="TreeGrafter"/>
</dbReference>
<evidence type="ECO:0000256" key="10">
    <source>
        <dbReference type="RuleBase" id="RU003355"/>
    </source>
</evidence>
<dbReference type="InterPro" id="IPR010435">
    <property type="entry name" value="C5a/SBT2-like_Fn3"/>
</dbReference>
<evidence type="ECO:0000256" key="9">
    <source>
        <dbReference type="PROSITE-ProRule" id="PRU01240"/>
    </source>
</evidence>
<dbReference type="Gene3D" id="3.50.30.30">
    <property type="match status" value="1"/>
</dbReference>
<dbReference type="OrthoDB" id="206201at2759"/>
<keyword evidence="7 9" id="KW-0720">Serine protease</keyword>
<dbReference type="PROSITE" id="PS00137">
    <property type="entry name" value="SUBTILASE_HIS"/>
    <property type="match status" value="1"/>
</dbReference>
<keyword evidence="5 12" id="KW-0732">Signal</keyword>
<evidence type="ECO:0000256" key="7">
    <source>
        <dbReference type="ARBA" id="ARBA00022825"/>
    </source>
</evidence>
<dbReference type="InterPro" id="IPR050131">
    <property type="entry name" value="Peptidase_S8_subtilisin-like"/>
</dbReference>
<proteinExistence type="inferred from homology"/>
<gene>
    <name evidence="16" type="primary">SPOSA6832_01108</name>
</gene>
<dbReference type="InterPro" id="IPR046450">
    <property type="entry name" value="PA_dom_sf"/>
</dbReference>
<accession>A0A0D6EIF3</accession>
<dbReference type="GO" id="GO:0006508">
    <property type="term" value="P:proteolysis"/>
    <property type="evidence" value="ECO:0007669"/>
    <property type="project" value="UniProtKB-KW"/>
</dbReference>
<reference evidence="17" key="1">
    <citation type="submission" date="2015-02" db="EMBL/GenBank/DDBJ databases">
        <authorList>
            <person name="Gon?alves P."/>
        </authorList>
    </citation>
    <scope>NUCLEOTIDE SEQUENCE [LARGE SCALE GENOMIC DNA]</scope>
</reference>
<keyword evidence="3" id="KW-0964">Secreted</keyword>
<evidence type="ECO:0000256" key="1">
    <source>
        <dbReference type="ARBA" id="ARBA00011073"/>
    </source>
</evidence>
<dbReference type="InterPro" id="IPR036852">
    <property type="entry name" value="Peptidase_S8/S53_dom_sf"/>
</dbReference>
<evidence type="ECO:0000256" key="8">
    <source>
        <dbReference type="PIRSR" id="PIRSR615500-1"/>
    </source>
</evidence>
<feature type="compositionally biased region" description="Low complexity" evidence="11">
    <location>
        <begin position="156"/>
        <end position="180"/>
    </location>
</feature>
<dbReference type="PRINTS" id="PR00723">
    <property type="entry name" value="SUBTILISIN"/>
</dbReference>
<evidence type="ECO:0000259" key="14">
    <source>
        <dbReference type="Pfam" id="PF02225"/>
    </source>
</evidence>
<dbReference type="AlphaFoldDB" id="A0A0D6EIF3"/>
<dbReference type="InterPro" id="IPR000209">
    <property type="entry name" value="Peptidase_S8/S53_dom"/>
</dbReference>
<dbReference type="PANTHER" id="PTHR43806">
    <property type="entry name" value="PEPTIDASE S8"/>
    <property type="match status" value="1"/>
</dbReference>
<feature type="non-terminal residue" evidence="16">
    <location>
        <position position="1"/>
    </location>
</feature>
<dbReference type="EMBL" id="CENE01000003">
    <property type="protein sequence ID" value="CEQ39583.1"/>
    <property type="molecule type" value="Genomic_DNA"/>
</dbReference>
<feature type="signal peptide" evidence="12">
    <location>
        <begin position="1"/>
        <end position="22"/>
    </location>
</feature>
<feature type="domain" description="C5a peptidase/Subtilisin-like protease SBT2-like Fn3-like" evidence="15">
    <location>
        <begin position="687"/>
        <end position="809"/>
    </location>
</feature>
<feature type="domain" description="PA" evidence="14">
    <location>
        <begin position="444"/>
        <end position="495"/>
    </location>
</feature>
<organism evidence="16 17">
    <name type="scientific">Sporidiobolus salmonicolor</name>
    <name type="common">Yeast-like fungus</name>
    <name type="synonym">Sporobolomyces salmonicolor</name>
    <dbReference type="NCBI Taxonomy" id="5005"/>
    <lineage>
        <taxon>Eukaryota</taxon>
        <taxon>Fungi</taxon>
        <taxon>Dikarya</taxon>
        <taxon>Basidiomycota</taxon>
        <taxon>Pucciniomycotina</taxon>
        <taxon>Microbotryomycetes</taxon>
        <taxon>Sporidiobolales</taxon>
        <taxon>Sporidiobolaceae</taxon>
        <taxon>Sporobolomyces</taxon>
    </lineage>
</organism>
<feature type="active site" description="Charge relay system" evidence="8 9">
    <location>
        <position position="600"/>
    </location>
</feature>
<feature type="active site" description="Charge relay system" evidence="8 9">
    <location>
        <position position="220"/>
    </location>
</feature>
<dbReference type="SUPFAM" id="SSF52025">
    <property type="entry name" value="PA domain"/>
    <property type="match status" value="1"/>
</dbReference>
<protein>
    <submittedName>
        <fullName evidence="16">SPOSA6832_01108-mRNA-1:cds</fullName>
    </submittedName>
</protein>
<dbReference type="Pfam" id="PF06280">
    <property type="entry name" value="fn3_5"/>
    <property type="match status" value="1"/>
</dbReference>